<keyword evidence="13" id="KW-0804">Transcription</keyword>
<keyword evidence="9" id="KW-0805">Transcription regulation</keyword>
<dbReference type="InterPro" id="IPR046347">
    <property type="entry name" value="bZIP_sf"/>
</dbReference>
<keyword evidence="11" id="KW-0472">Membrane</keyword>
<sequence>MAAHAGTEAAIIQDNLEVFCPARWFVEVGGTHNVDLLANYHWLQATEEGILGQADTAKSGPPHSCPQLPRAELHQDITRQQEMDAENGAVFFGQKEEEGGLGVEGPFSSPNALYTVTERTLEEWALDPPCGLNDSEPEDVLHAINPNEVYPPGPPGESLSESDSGISEDHRSETPPGPSDPLQGRPTFYQVVYDIGSLSSIKPEPEQHSVDVISIELNEWSSQMLISESCIVNELPMVPTVKPESVLAATAIPKDENGLEGLPLYPDLHLTEEEQKLLTQEGISLPNNLPLTKAEERILKKVRRKIRNKQSAQDSRRRKKEYIDGLEGRVAACSAQNQELQKTVDQLEKHNMSLLSQLRRLQSLIKQTATKAAQTTTCIMIFLFSLALIIFPSYSPFSWDTVSVEEGYAPTGVISRNILTDPASSLQLSEDTDSPILNPETPPFSPDSGQADLLDLNSVLLQQPMDSPEMALTEGLAQEDGEPRNVSNIVEGRTDTLALGLMSVKTQGSTNIDPTKPAHADEM</sequence>
<evidence type="ECO:0000256" key="10">
    <source>
        <dbReference type="ARBA" id="ARBA00023125"/>
    </source>
</evidence>
<evidence type="ECO:0000256" key="5">
    <source>
        <dbReference type="ARBA" id="ARBA00022692"/>
    </source>
</evidence>
<comment type="subunit">
    <text evidence="3">Binds DNA as a dimer.</text>
</comment>
<evidence type="ECO:0000256" key="18">
    <source>
        <dbReference type="SAM" id="MobiDB-lite"/>
    </source>
</evidence>
<dbReference type="InterPro" id="IPR004827">
    <property type="entry name" value="bZIP"/>
</dbReference>
<dbReference type="SUPFAM" id="SSF57959">
    <property type="entry name" value="Leucine zipper domain"/>
    <property type="match status" value="1"/>
</dbReference>
<evidence type="ECO:0000256" key="13">
    <source>
        <dbReference type="ARBA" id="ARBA00023163"/>
    </source>
</evidence>
<evidence type="ECO:0000256" key="7">
    <source>
        <dbReference type="ARBA" id="ARBA00022968"/>
    </source>
</evidence>
<name>A0AAD7S9Z6_9TELE</name>
<dbReference type="GO" id="GO:0005789">
    <property type="term" value="C:endoplasmic reticulum membrane"/>
    <property type="evidence" value="ECO:0007669"/>
    <property type="project" value="UniProtKB-SubCell"/>
</dbReference>
<comment type="function">
    <text evidence="16">Transcriptional activator. Binds the cAMP response element (CRE). Activates transcription through box-B element and CRE. Seems to function synergistically with atf6. Regulates FGF21 transcription.</text>
</comment>
<comment type="caution">
    <text evidence="20">The sequence shown here is derived from an EMBL/GenBank/DDBJ whole genome shotgun (WGS) entry which is preliminary data.</text>
</comment>
<comment type="similarity">
    <text evidence="2">Belongs to the bZIP family. ATF subfamily.</text>
</comment>
<evidence type="ECO:0000256" key="8">
    <source>
        <dbReference type="ARBA" id="ARBA00022989"/>
    </source>
</evidence>
<organism evidence="20 21">
    <name type="scientific">Aldrovandia affinis</name>
    <dbReference type="NCBI Taxonomy" id="143900"/>
    <lineage>
        <taxon>Eukaryota</taxon>
        <taxon>Metazoa</taxon>
        <taxon>Chordata</taxon>
        <taxon>Craniata</taxon>
        <taxon>Vertebrata</taxon>
        <taxon>Euteleostomi</taxon>
        <taxon>Actinopterygii</taxon>
        <taxon>Neopterygii</taxon>
        <taxon>Teleostei</taxon>
        <taxon>Notacanthiformes</taxon>
        <taxon>Halosauridae</taxon>
        <taxon>Aldrovandia</taxon>
    </lineage>
</organism>
<evidence type="ECO:0000256" key="1">
    <source>
        <dbReference type="ARBA" id="ARBA00004648"/>
    </source>
</evidence>
<keyword evidence="12" id="KW-0010">Activator</keyword>
<dbReference type="GO" id="GO:0005634">
    <property type="term" value="C:nucleus"/>
    <property type="evidence" value="ECO:0007669"/>
    <property type="project" value="TreeGrafter"/>
</dbReference>
<dbReference type="GO" id="GO:0000981">
    <property type="term" value="F:DNA-binding transcription factor activity, RNA polymerase II-specific"/>
    <property type="evidence" value="ECO:0007669"/>
    <property type="project" value="TreeGrafter"/>
</dbReference>
<keyword evidence="17" id="KW-0175">Coiled coil</keyword>
<reference evidence="20" key="1">
    <citation type="journal article" date="2023" name="Science">
        <title>Genome structures resolve the early diversification of teleost fishes.</title>
        <authorList>
            <person name="Parey E."/>
            <person name="Louis A."/>
            <person name="Montfort J."/>
            <person name="Bouchez O."/>
            <person name="Roques C."/>
            <person name="Iampietro C."/>
            <person name="Lluch J."/>
            <person name="Castinel A."/>
            <person name="Donnadieu C."/>
            <person name="Desvignes T."/>
            <person name="Floi Bucao C."/>
            <person name="Jouanno E."/>
            <person name="Wen M."/>
            <person name="Mejri S."/>
            <person name="Dirks R."/>
            <person name="Jansen H."/>
            <person name="Henkel C."/>
            <person name="Chen W.J."/>
            <person name="Zahm M."/>
            <person name="Cabau C."/>
            <person name="Klopp C."/>
            <person name="Thompson A.W."/>
            <person name="Robinson-Rechavi M."/>
            <person name="Braasch I."/>
            <person name="Lecointre G."/>
            <person name="Bobe J."/>
            <person name="Postlethwait J.H."/>
            <person name="Berthelot C."/>
            <person name="Roest Crollius H."/>
            <person name="Guiguen Y."/>
        </authorList>
    </citation>
    <scope>NUCLEOTIDE SEQUENCE</scope>
    <source>
        <strain evidence="20">NC1722</strain>
    </source>
</reference>
<evidence type="ECO:0000313" key="20">
    <source>
        <dbReference type="EMBL" id="KAJ8398467.1"/>
    </source>
</evidence>
<keyword evidence="8" id="KW-1133">Transmembrane helix</keyword>
<gene>
    <name evidence="20" type="ORF">AAFF_G00427220</name>
</gene>
<keyword evidence="21" id="KW-1185">Reference proteome</keyword>
<evidence type="ECO:0000256" key="14">
    <source>
        <dbReference type="ARBA" id="ARBA00023180"/>
    </source>
</evidence>
<evidence type="ECO:0000256" key="9">
    <source>
        <dbReference type="ARBA" id="ARBA00023015"/>
    </source>
</evidence>
<evidence type="ECO:0000256" key="2">
    <source>
        <dbReference type="ARBA" id="ARBA00009050"/>
    </source>
</evidence>
<keyword evidence="14" id="KW-0325">Glycoprotein</keyword>
<proteinExistence type="inferred from homology"/>
<dbReference type="Proteomes" id="UP001221898">
    <property type="component" value="Unassembled WGS sequence"/>
</dbReference>
<feature type="domain" description="BZIP" evidence="19">
    <location>
        <begin position="298"/>
        <end position="361"/>
    </location>
</feature>
<keyword evidence="5" id="KW-0812">Transmembrane</keyword>
<dbReference type="Gene3D" id="1.20.5.170">
    <property type="match status" value="1"/>
</dbReference>
<evidence type="ECO:0000313" key="21">
    <source>
        <dbReference type="Proteomes" id="UP001221898"/>
    </source>
</evidence>
<dbReference type="PANTHER" id="PTHR45996:SF2">
    <property type="entry name" value="CYCLIC AMP-RESPONSIVE ELEMENT-BINDING PROTEIN 3-LIKE PROTEIN 4"/>
    <property type="match status" value="1"/>
</dbReference>
<keyword evidence="15" id="KW-0539">Nucleus</keyword>
<dbReference type="Pfam" id="PF00170">
    <property type="entry name" value="bZIP_1"/>
    <property type="match status" value="1"/>
</dbReference>
<evidence type="ECO:0000256" key="12">
    <source>
        <dbReference type="ARBA" id="ARBA00023159"/>
    </source>
</evidence>
<comment type="subcellular location">
    <subcellularLocation>
        <location evidence="1">Endoplasmic reticulum membrane</location>
        <topology evidence="1">Single-pass type II membrane protein</topology>
    </subcellularLocation>
</comment>
<feature type="compositionally biased region" description="Low complexity" evidence="18">
    <location>
        <begin position="156"/>
        <end position="165"/>
    </location>
</feature>
<evidence type="ECO:0000256" key="17">
    <source>
        <dbReference type="SAM" id="Coils"/>
    </source>
</evidence>
<evidence type="ECO:0000259" key="19">
    <source>
        <dbReference type="PROSITE" id="PS50217"/>
    </source>
</evidence>
<keyword evidence="7" id="KW-0735">Signal-anchor</keyword>
<keyword evidence="10" id="KW-0238">DNA-binding</keyword>
<dbReference type="PANTHER" id="PTHR45996">
    <property type="entry name" value="AGAP001464-PB"/>
    <property type="match status" value="1"/>
</dbReference>
<dbReference type="PROSITE" id="PS50217">
    <property type="entry name" value="BZIP"/>
    <property type="match status" value="1"/>
</dbReference>
<evidence type="ECO:0000256" key="4">
    <source>
        <dbReference type="ARBA" id="ARBA00013878"/>
    </source>
</evidence>
<protein>
    <recommendedName>
        <fullName evidence="4">Cyclic AMP-responsive element-binding protein 3-like protein 4</fullName>
    </recommendedName>
</protein>
<dbReference type="FunFam" id="1.20.5.170:FF:000042">
    <property type="entry name" value="Cyclic AMP-responsive element-binding protein 3-like protein 3"/>
    <property type="match status" value="1"/>
</dbReference>
<feature type="region of interest" description="Disordered" evidence="18">
    <location>
        <begin position="426"/>
        <end position="449"/>
    </location>
</feature>
<evidence type="ECO:0000256" key="15">
    <source>
        <dbReference type="ARBA" id="ARBA00023242"/>
    </source>
</evidence>
<dbReference type="CDD" id="cd14689">
    <property type="entry name" value="bZIP_CREB3"/>
    <property type="match status" value="1"/>
</dbReference>
<evidence type="ECO:0000256" key="6">
    <source>
        <dbReference type="ARBA" id="ARBA00022824"/>
    </source>
</evidence>
<dbReference type="SMART" id="SM00338">
    <property type="entry name" value="BRLZ"/>
    <property type="match status" value="1"/>
</dbReference>
<evidence type="ECO:0000256" key="3">
    <source>
        <dbReference type="ARBA" id="ARBA00011195"/>
    </source>
</evidence>
<feature type="region of interest" description="Disordered" evidence="18">
    <location>
        <begin position="144"/>
        <end position="185"/>
    </location>
</feature>
<dbReference type="AlphaFoldDB" id="A0AAD7S9Z6"/>
<evidence type="ECO:0000256" key="11">
    <source>
        <dbReference type="ARBA" id="ARBA00023136"/>
    </source>
</evidence>
<dbReference type="EMBL" id="JAINUG010000090">
    <property type="protein sequence ID" value="KAJ8398467.1"/>
    <property type="molecule type" value="Genomic_DNA"/>
</dbReference>
<dbReference type="InterPro" id="IPR051381">
    <property type="entry name" value="CREB_ATF_subfamily"/>
</dbReference>
<dbReference type="GO" id="GO:0000978">
    <property type="term" value="F:RNA polymerase II cis-regulatory region sequence-specific DNA binding"/>
    <property type="evidence" value="ECO:0007669"/>
    <property type="project" value="TreeGrafter"/>
</dbReference>
<accession>A0AAD7S9Z6</accession>
<keyword evidence="6" id="KW-0256">Endoplasmic reticulum</keyword>
<evidence type="ECO:0000256" key="16">
    <source>
        <dbReference type="ARBA" id="ARBA00057520"/>
    </source>
</evidence>
<feature type="coiled-coil region" evidence="17">
    <location>
        <begin position="323"/>
        <end position="364"/>
    </location>
</feature>